<evidence type="ECO:0000313" key="1">
    <source>
        <dbReference type="EMBL" id="SIN77154.1"/>
    </source>
</evidence>
<proteinExistence type="predicted"/>
<dbReference type="Proteomes" id="UP000185003">
    <property type="component" value="Unassembled WGS sequence"/>
</dbReference>
<evidence type="ECO:0000313" key="2">
    <source>
        <dbReference type="Proteomes" id="UP000185003"/>
    </source>
</evidence>
<organism evidence="1 2">
    <name type="scientific">Chitinophaga niabensis</name>
    <dbReference type="NCBI Taxonomy" id="536979"/>
    <lineage>
        <taxon>Bacteria</taxon>
        <taxon>Pseudomonadati</taxon>
        <taxon>Bacteroidota</taxon>
        <taxon>Chitinophagia</taxon>
        <taxon>Chitinophagales</taxon>
        <taxon>Chitinophagaceae</taxon>
        <taxon>Chitinophaga</taxon>
    </lineage>
</organism>
<dbReference type="EMBL" id="FSRA01000001">
    <property type="protein sequence ID" value="SIN77154.1"/>
    <property type="molecule type" value="Genomic_DNA"/>
</dbReference>
<dbReference type="RefSeq" id="WP_074238407.1">
    <property type="nucleotide sequence ID" value="NZ_FSRA01000001.1"/>
</dbReference>
<gene>
    <name evidence="1" type="ORF">SAMN04488055_1251</name>
</gene>
<dbReference type="AlphaFoldDB" id="A0A1N6E2D9"/>
<name>A0A1N6E2D9_9BACT</name>
<keyword evidence="2" id="KW-1185">Reference proteome</keyword>
<reference evidence="1 2" key="1">
    <citation type="submission" date="2016-11" db="EMBL/GenBank/DDBJ databases">
        <authorList>
            <person name="Jaros S."/>
            <person name="Januszkiewicz K."/>
            <person name="Wedrychowicz H."/>
        </authorList>
    </citation>
    <scope>NUCLEOTIDE SEQUENCE [LARGE SCALE GENOMIC DNA]</scope>
    <source>
        <strain evidence="1 2">DSM 24787</strain>
    </source>
</reference>
<protein>
    <submittedName>
        <fullName evidence="1">Uncharacterized protein</fullName>
    </submittedName>
</protein>
<accession>A0A1N6E2D9</accession>
<sequence>MGNLFTRMSDFANVDDNPAHQLYKMTIAFICTPGGVSDEELKTFQSEDPYRTLYNESAGKDKFLPEFQRSLPPTHIQWIRDAGLGIFLWEELEQWF</sequence>